<feature type="domain" description="CAAX prenyl protease 2/Lysostaphin resistance protein A-like" evidence="2">
    <location>
        <begin position="113"/>
        <end position="210"/>
    </location>
</feature>
<dbReference type="PANTHER" id="PTHR36435">
    <property type="entry name" value="SLR1288 PROTEIN"/>
    <property type="match status" value="1"/>
</dbReference>
<feature type="transmembrane region" description="Helical" evidence="1">
    <location>
        <begin position="147"/>
        <end position="165"/>
    </location>
</feature>
<dbReference type="InterPro" id="IPR003675">
    <property type="entry name" value="Rce1/LyrA-like_dom"/>
</dbReference>
<protein>
    <submittedName>
        <fullName evidence="3">CPBP family intramembrane glutamic endopeptidase</fullName>
        <ecNumber evidence="3">3.4.-.-</ecNumber>
    </submittedName>
</protein>
<feature type="transmembrane region" description="Helical" evidence="1">
    <location>
        <begin position="171"/>
        <end position="192"/>
    </location>
</feature>
<feature type="transmembrane region" description="Helical" evidence="1">
    <location>
        <begin position="54"/>
        <end position="75"/>
    </location>
</feature>
<keyword evidence="4" id="KW-1185">Reference proteome</keyword>
<keyword evidence="1" id="KW-0472">Membrane</keyword>
<organism evidence="3 4">
    <name type="scientific">Staphylococcus debuckii</name>
    <dbReference type="NCBI Taxonomy" id="2044912"/>
    <lineage>
        <taxon>Bacteria</taxon>
        <taxon>Bacillati</taxon>
        <taxon>Bacillota</taxon>
        <taxon>Bacilli</taxon>
        <taxon>Bacillales</taxon>
        <taxon>Staphylococcaceae</taxon>
        <taxon>Staphylococcus</taxon>
    </lineage>
</organism>
<reference evidence="3 4" key="1">
    <citation type="submission" date="2024-04" db="EMBL/GenBank/DDBJ databases">
        <title>Staphylococcus debuckii a clinical isolate.</title>
        <authorList>
            <person name="Magnan C."/>
            <person name="Plumet L."/>
            <person name="Morsli M."/>
            <person name="Molle V."/>
            <person name="Lavigne J.-P."/>
        </authorList>
    </citation>
    <scope>NUCLEOTIDE SEQUENCE [LARGE SCALE GENOMIC DNA]</scope>
    <source>
        <strain evidence="3 4">NSD001</strain>
    </source>
</reference>
<feature type="transmembrane region" description="Helical" evidence="1">
    <location>
        <begin position="197"/>
        <end position="216"/>
    </location>
</feature>
<dbReference type="InterPro" id="IPR052710">
    <property type="entry name" value="CAAX_protease"/>
</dbReference>
<evidence type="ECO:0000313" key="3">
    <source>
        <dbReference type="EMBL" id="MEL0538394.1"/>
    </source>
</evidence>
<proteinExistence type="predicted"/>
<dbReference type="EMBL" id="JBBWSC010000006">
    <property type="protein sequence ID" value="MEL0538394.1"/>
    <property type="molecule type" value="Genomic_DNA"/>
</dbReference>
<feature type="transmembrane region" description="Helical" evidence="1">
    <location>
        <begin position="115"/>
        <end position="135"/>
    </location>
</feature>
<feature type="transmembrane region" description="Helical" evidence="1">
    <location>
        <begin position="222"/>
        <end position="240"/>
    </location>
</feature>
<evidence type="ECO:0000256" key="1">
    <source>
        <dbReference type="SAM" id="Phobius"/>
    </source>
</evidence>
<gene>
    <name evidence="3" type="ORF">AADA34_06540</name>
</gene>
<evidence type="ECO:0000259" key="2">
    <source>
        <dbReference type="Pfam" id="PF02517"/>
    </source>
</evidence>
<accession>A0ABU9EYQ7</accession>
<keyword evidence="1" id="KW-0812">Transmembrane</keyword>
<feature type="transmembrane region" description="Helical" evidence="1">
    <location>
        <begin position="24"/>
        <end position="42"/>
    </location>
</feature>
<dbReference type="GO" id="GO:0016787">
    <property type="term" value="F:hydrolase activity"/>
    <property type="evidence" value="ECO:0007669"/>
    <property type="project" value="UniProtKB-KW"/>
</dbReference>
<evidence type="ECO:0000313" key="4">
    <source>
        <dbReference type="Proteomes" id="UP001380601"/>
    </source>
</evidence>
<dbReference type="EC" id="3.4.-.-" evidence="3"/>
<keyword evidence="1" id="KW-1133">Transmembrane helix</keyword>
<sequence length="246" mass="27863">MIININLKAQVTLRCKKMFLKHETLSCILLIVAYVVINSYCMQNFGLADYRSTIINTLISILLIWLIIKLGRVRYYGFTKVHAPKKYLYFIPLILIASVNLWGGMKINFTVGETLFFVLTMINVGFIEEVIFRGFLFKMMAKDNLKLAIIVSAVTFGIGHIVNLLNGGDLIPALLQIFYAIALGYLFVIIFYKSKSLVPCIITHILINVLSIFNANTSNTSYLIPLFIIIVSVSYALYINRKVKVA</sequence>
<keyword evidence="3" id="KW-0378">Hydrolase</keyword>
<name>A0ABU9EYQ7_9STAP</name>
<dbReference type="PANTHER" id="PTHR36435:SF1">
    <property type="entry name" value="CAAX AMINO TERMINAL PROTEASE FAMILY PROTEIN"/>
    <property type="match status" value="1"/>
</dbReference>
<dbReference type="Proteomes" id="UP001380601">
    <property type="component" value="Unassembled WGS sequence"/>
</dbReference>
<dbReference type="Pfam" id="PF02517">
    <property type="entry name" value="Rce1-like"/>
    <property type="match status" value="1"/>
</dbReference>
<feature type="transmembrane region" description="Helical" evidence="1">
    <location>
        <begin position="87"/>
        <end position="103"/>
    </location>
</feature>
<comment type="caution">
    <text evidence="3">The sequence shown here is derived from an EMBL/GenBank/DDBJ whole genome shotgun (WGS) entry which is preliminary data.</text>
</comment>